<organism evidence="2 3">
    <name type="scientific">Castanea mollissima</name>
    <name type="common">Chinese chestnut</name>
    <dbReference type="NCBI Taxonomy" id="60419"/>
    <lineage>
        <taxon>Eukaryota</taxon>
        <taxon>Viridiplantae</taxon>
        <taxon>Streptophyta</taxon>
        <taxon>Embryophyta</taxon>
        <taxon>Tracheophyta</taxon>
        <taxon>Spermatophyta</taxon>
        <taxon>Magnoliopsida</taxon>
        <taxon>eudicotyledons</taxon>
        <taxon>Gunneridae</taxon>
        <taxon>Pentapetalae</taxon>
        <taxon>rosids</taxon>
        <taxon>fabids</taxon>
        <taxon>Fagales</taxon>
        <taxon>Fagaceae</taxon>
        <taxon>Castanea</taxon>
    </lineage>
</organism>
<comment type="caution">
    <text evidence="2">The sequence shown here is derived from an EMBL/GenBank/DDBJ whole genome shotgun (WGS) entry which is preliminary data.</text>
</comment>
<reference evidence="2" key="1">
    <citation type="submission" date="2020-03" db="EMBL/GenBank/DDBJ databases">
        <title>Castanea mollissima Vanexum genome sequencing.</title>
        <authorList>
            <person name="Staton M."/>
        </authorList>
    </citation>
    <scope>NUCLEOTIDE SEQUENCE</scope>
    <source>
        <tissue evidence="2">Leaf</tissue>
    </source>
</reference>
<dbReference type="EMBL" id="JRKL02009429">
    <property type="protein sequence ID" value="KAF3946346.1"/>
    <property type="molecule type" value="Genomic_DNA"/>
</dbReference>
<dbReference type="Proteomes" id="UP000737018">
    <property type="component" value="Unassembled WGS sequence"/>
</dbReference>
<proteinExistence type="predicted"/>
<feature type="region of interest" description="Disordered" evidence="1">
    <location>
        <begin position="61"/>
        <end position="149"/>
    </location>
</feature>
<evidence type="ECO:0000256" key="1">
    <source>
        <dbReference type="SAM" id="MobiDB-lite"/>
    </source>
</evidence>
<sequence>MGEGSSSFNSDTLGTYSPSGVCEFKARRSASLKEILNRQALVKNPEEGLVSVPNQEILSIKLSKSDSSKVPNSSPLDGKQDTSIDRVSASISNLPLKRIDPSHQSKGSNQGEDGAKTMQTDSSEEQMGVLESPTNDMLVEARGGRHNLS</sequence>
<gene>
    <name evidence="2" type="ORF">CMV_027379</name>
</gene>
<accession>A0A8J4VF26</accession>
<protein>
    <submittedName>
        <fullName evidence="2">Uncharacterized protein</fullName>
    </submittedName>
</protein>
<keyword evidence="3" id="KW-1185">Reference proteome</keyword>
<feature type="compositionally biased region" description="Polar residues" evidence="1">
    <location>
        <begin position="104"/>
        <end position="121"/>
    </location>
</feature>
<evidence type="ECO:0000313" key="3">
    <source>
        <dbReference type="Proteomes" id="UP000737018"/>
    </source>
</evidence>
<dbReference type="AlphaFoldDB" id="A0A8J4VF26"/>
<name>A0A8J4VF26_9ROSI</name>
<evidence type="ECO:0000313" key="2">
    <source>
        <dbReference type="EMBL" id="KAF3946346.1"/>
    </source>
</evidence>